<dbReference type="Proteomes" id="UP000193642">
    <property type="component" value="Unassembled WGS sequence"/>
</dbReference>
<feature type="compositionally biased region" description="Low complexity" evidence="1">
    <location>
        <begin position="374"/>
        <end position="386"/>
    </location>
</feature>
<evidence type="ECO:0000256" key="1">
    <source>
        <dbReference type="SAM" id="MobiDB-lite"/>
    </source>
</evidence>
<protein>
    <submittedName>
        <fullName evidence="2">Uncharacterized protein</fullName>
    </submittedName>
</protein>
<comment type="caution">
    <text evidence="2">The sequence shown here is derived from an EMBL/GenBank/DDBJ whole genome shotgun (WGS) entry which is preliminary data.</text>
</comment>
<proteinExistence type="predicted"/>
<organism evidence="2 3">
    <name type="scientific">Rhizoclosmatium globosum</name>
    <dbReference type="NCBI Taxonomy" id="329046"/>
    <lineage>
        <taxon>Eukaryota</taxon>
        <taxon>Fungi</taxon>
        <taxon>Fungi incertae sedis</taxon>
        <taxon>Chytridiomycota</taxon>
        <taxon>Chytridiomycota incertae sedis</taxon>
        <taxon>Chytridiomycetes</taxon>
        <taxon>Chytridiales</taxon>
        <taxon>Chytriomycetaceae</taxon>
        <taxon>Rhizoclosmatium</taxon>
    </lineage>
</organism>
<feature type="region of interest" description="Disordered" evidence="1">
    <location>
        <begin position="439"/>
        <end position="476"/>
    </location>
</feature>
<feature type="region of interest" description="Disordered" evidence="1">
    <location>
        <begin position="360"/>
        <end position="388"/>
    </location>
</feature>
<name>A0A1Y2CL37_9FUNG</name>
<keyword evidence="3" id="KW-1185">Reference proteome</keyword>
<dbReference type="EMBL" id="MCGO01000013">
    <property type="protein sequence ID" value="ORY47696.1"/>
    <property type="molecule type" value="Genomic_DNA"/>
</dbReference>
<feature type="region of interest" description="Disordered" evidence="1">
    <location>
        <begin position="93"/>
        <end position="120"/>
    </location>
</feature>
<reference evidence="2 3" key="1">
    <citation type="submission" date="2016-07" db="EMBL/GenBank/DDBJ databases">
        <title>Pervasive Adenine N6-methylation of Active Genes in Fungi.</title>
        <authorList>
            <consortium name="DOE Joint Genome Institute"/>
            <person name="Mondo S.J."/>
            <person name="Dannebaum R.O."/>
            <person name="Kuo R.C."/>
            <person name="Labutti K."/>
            <person name="Haridas S."/>
            <person name="Kuo A."/>
            <person name="Salamov A."/>
            <person name="Ahrendt S.R."/>
            <person name="Lipzen A."/>
            <person name="Sullivan W."/>
            <person name="Andreopoulos W.B."/>
            <person name="Clum A."/>
            <person name="Lindquist E."/>
            <person name="Daum C."/>
            <person name="Ramamoorthy G.K."/>
            <person name="Gryganskyi A."/>
            <person name="Culley D."/>
            <person name="Magnuson J.K."/>
            <person name="James T.Y."/>
            <person name="O'Malley M.A."/>
            <person name="Stajich J.E."/>
            <person name="Spatafora J.W."/>
            <person name="Visel A."/>
            <person name="Grigoriev I.V."/>
        </authorList>
    </citation>
    <scope>NUCLEOTIDE SEQUENCE [LARGE SCALE GENOMIC DNA]</scope>
    <source>
        <strain evidence="2 3">JEL800</strain>
    </source>
</reference>
<evidence type="ECO:0000313" key="3">
    <source>
        <dbReference type="Proteomes" id="UP000193642"/>
    </source>
</evidence>
<evidence type="ECO:0000313" key="2">
    <source>
        <dbReference type="EMBL" id="ORY47696.1"/>
    </source>
</evidence>
<accession>A0A1Y2CL37</accession>
<gene>
    <name evidence="2" type="ORF">BCR33DRAFT_76717</name>
</gene>
<feature type="region of interest" description="Disordered" evidence="1">
    <location>
        <begin position="280"/>
        <end position="305"/>
    </location>
</feature>
<dbReference type="AlphaFoldDB" id="A0A1Y2CL37"/>
<sequence length="509" mass="54053">MHDAGVSTDFDEFSSLPKETHTITANLTLIPASAFTDPMHFQKPDDTVVFSSSSSAKYELPPSPPLKRDSDVTVVRQPRRSFMGLWNLSSTKEERRQSNGAFSELTVRDRRRRSSAWSHSSSATVVRAPIQLVPVMVTSETQTSLRDEEGVIEVIVEEKEEEMELEQANAVQPVRPVSTSVSMAVQTEEDATLHMSAFGTLESRGEGAWARQGGIGSSSIMAASTVASTPSPMLEARVLAPVETIKPAVNEPTSKTPAPPSIRSAVESIKAAASVTDRELAVSPLPVDPTPGGGRESQTSFRSSIQSSLGYAASMSSNSQNDAASYRSSLLSNESVHDSGNRLRIASTISVPAAPNPRTSSMGFWHASQAHDASSGSSISSGPNSPRVVSYPSSNYEIAVGEMSRQGTMKASGSSSGVRTPAFELSSGVQPLQVHATPFDDEDEVGSGFLTAPESQRSRSKRGLVADGMSESESDGYYTARSALSSVRSGASGTDGYVTAIEWDSSSEK</sequence>